<keyword evidence="2" id="KW-0812">Transmembrane</keyword>
<feature type="region of interest" description="Disordered" evidence="1">
    <location>
        <begin position="1"/>
        <end position="24"/>
    </location>
</feature>
<evidence type="ECO:0000256" key="1">
    <source>
        <dbReference type="SAM" id="MobiDB-lite"/>
    </source>
</evidence>
<sequence>MAKDDTKDDDQASGSGADQPKRQGLGWVPKLSILAVVVAFGYLYYDTSKTDSTTAEMSSPDTSLSGTEATTGIVPQQVVEKLSELSASAGVLLSDATSASVDFFHDTVDKVKSMTGIGDDPTVASPAPEAVALDLETVESGVDPVTASAAAPVPAMPVAEVVEETAEVVAEVAPVSPPAPSADRPLASGFERHFAPLPAPPVRSTSQPSPSPASSDPVQAADAAGSAAAESSVDAEAAVFAESLMREQAPATVAPAAGDAQGEVPAESVMPAPTMAAPAAAPATPADPGPMAPAGVQPMPPVAPPAYDVSGVERQREAVAQYHARMRAEYENRRRFAEQQARDYWARMQQSAPVGMPAPMIPPGYGPLYGAPGYGPMYGAPAYPR</sequence>
<evidence type="ECO:0000313" key="3">
    <source>
        <dbReference type="EMBL" id="MBK1644745.1"/>
    </source>
</evidence>
<dbReference type="Proteomes" id="UP001138802">
    <property type="component" value="Unassembled WGS sequence"/>
</dbReference>
<feature type="region of interest" description="Disordered" evidence="1">
    <location>
        <begin position="175"/>
        <end position="229"/>
    </location>
</feature>
<evidence type="ECO:0000256" key="2">
    <source>
        <dbReference type="SAM" id="Phobius"/>
    </source>
</evidence>
<evidence type="ECO:0000313" key="4">
    <source>
        <dbReference type="Proteomes" id="UP001138802"/>
    </source>
</evidence>
<keyword evidence="4" id="KW-1185">Reference proteome</keyword>
<accession>A0A9X0WHP3</accession>
<feature type="compositionally biased region" description="Low complexity" evidence="1">
    <location>
        <begin position="206"/>
        <end position="229"/>
    </location>
</feature>
<dbReference type="AlphaFoldDB" id="A0A9X0WHP3"/>
<proteinExistence type="predicted"/>
<gene>
    <name evidence="3" type="ORF">CKO25_08805</name>
</gene>
<protein>
    <submittedName>
        <fullName evidence="3">Uncharacterized protein</fullName>
    </submittedName>
</protein>
<feature type="compositionally biased region" description="Basic and acidic residues" evidence="1">
    <location>
        <begin position="1"/>
        <end position="10"/>
    </location>
</feature>
<keyword evidence="2" id="KW-0472">Membrane</keyword>
<organism evidence="3 4">
    <name type="scientific">Thiocapsa imhoffii</name>
    <dbReference type="NCBI Taxonomy" id="382777"/>
    <lineage>
        <taxon>Bacteria</taxon>
        <taxon>Pseudomonadati</taxon>
        <taxon>Pseudomonadota</taxon>
        <taxon>Gammaproteobacteria</taxon>
        <taxon>Chromatiales</taxon>
        <taxon>Chromatiaceae</taxon>
        <taxon>Thiocapsa</taxon>
    </lineage>
</organism>
<dbReference type="EMBL" id="NRSD01000007">
    <property type="protein sequence ID" value="MBK1644745.1"/>
    <property type="molecule type" value="Genomic_DNA"/>
</dbReference>
<keyword evidence="2" id="KW-1133">Transmembrane helix</keyword>
<feature type="transmembrane region" description="Helical" evidence="2">
    <location>
        <begin position="27"/>
        <end position="45"/>
    </location>
</feature>
<dbReference type="RefSeq" id="WP_200387554.1">
    <property type="nucleotide sequence ID" value="NZ_NRSD01000007.1"/>
</dbReference>
<comment type="caution">
    <text evidence="3">The sequence shown here is derived from an EMBL/GenBank/DDBJ whole genome shotgun (WGS) entry which is preliminary data.</text>
</comment>
<feature type="compositionally biased region" description="Low complexity" evidence="1">
    <location>
        <begin position="275"/>
        <end position="284"/>
    </location>
</feature>
<feature type="region of interest" description="Disordered" evidence="1">
    <location>
        <begin position="275"/>
        <end position="299"/>
    </location>
</feature>
<name>A0A9X0WHP3_9GAMM</name>
<reference evidence="3 4" key="1">
    <citation type="journal article" date="2020" name="Microorganisms">
        <title>Osmotic Adaptation and Compatible Solute Biosynthesis of Phototrophic Bacteria as Revealed from Genome Analyses.</title>
        <authorList>
            <person name="Imhoff J.F."/>
            <person name="Rahn T."/>
            <person name="Kunzel S."/>
            <person name="Keller A."/>
            <person name="Neulinger S.C."/>
        </authorList>
    </citation>
    <scope>NUCLEOTIDE SEQUENCE [LARGE SCALE GENOMIC DNA]</scope>
    <source>
        <strain evidence="3 4">DSM 21303</strain>
    </source>
</reference>